<name>H5S985_9ZZZZ</name>
<protein>
    <submittedName>
        <fullName evidence="1">CRISPR-associated Csh1 family protein</fullName>
    </submittedName>
</protein>
<dbReference type="InterPro" id="IPR013389">
    <property type="entry name" value="CRISPR-assoc_prot_Cas8b"/>
</dbReference>
<reference evidence="1" key="2">
    <citation type="journal article" date="2012" name="PLoS ONE">
        <title>A Deeply Branching Thermophilic Bacterium with an Ancient Acetyl-CoA Pathway Dominates a Subsurface Ecosystem.</title>
        <authorList>
            <person name="Takami H."/>
            <person name="Noguchi H."/>
            <person name="Takaki Y."/>
            <person name="Uchiyama I."/>
            <person name="Toyoda A."/>
            <person name="Nishi S."/>
            <person name="Chee G.-J."/>
            <person name="Arai W."/>
            <person name="Nunoura T."/>
            <person name="Itoh T."/>
            <person name="Hattori M."/>
            <person name="Takai K."/>
        </authorList>
    </citation>
    <scope>NUCLEOTIDE SEQUENCE</scope>
</reference>
<reference evidence="1" key="1">
    <citation type="journal article" date="2005" name="Environ. Microbiol.">
        <title>Genetic and functional properties of uncultivated thermophilic crenarchaeotes from a subsurface gold mine as revealed by analysis of genome fragments.</title>
        <authorList>
            <person name="Nunoura T."/>
            <person name="Hirayama H."/>
            <person name="Takami H."/>
            <person name="Oida H."/>
            <person name="Nishi S."/>
            <person name="Shimamura S."/>
            <person name="Suzuki Y."/>
            <person name="Inagaki F."/>
            <person name="Takai K."/>
            <person name="Nealson K.H."/>
            <person name="Horikoshi K."/>
        </authorList>
    </citation>
    <scope>NUCLEOTIDE SEQUENCE</scope>
</reference>
<dbReference type="InterPro" id="IPR013420">
    <property type="entry name" value="CRISPR-assoc_prot_Cas8b/Csh1_C"/>
</dbReference>
<dbReference type="NCBIfam" id="TIGR02591">
    <property type="entry name" value="cas_Csh1"/>
    <property type="match status" value="1"/>
</dbReference>
<accession>H5S985</accession>
<dbReference type="EMBL" id="AP011637">
    <property type="protein sequence ID" value="BAL52721.1"/>
    <property type="molecule type" value="Genomic_DNA"/>
</dbReference>
<sequence length="688" mass="78947">MIEGIRTIGEAVLQKNPSIVEALIREEEVPEGQKRYVVHLNVQLEPLALEVSAKELDYKVLAEVLWVGNAPASNDPQDRLTTDHVQYLVSQTVPNLMNGLPAGALRDKLEELQQAVYIDLGERSELFSEGGDAQYHRYRRLWDLHKLGLARLELIEDPEEREELEGLCQQHPFLTKPFLQEYARQKGSAKAAVELVGSVVEAWVLQQLDIKRREVALYTLQVDGNLLAQHQDYRAYIAKTLVDEAFEDAPEGICHVCGRQGPVTKDMTRFKLLKFYITDKPGFASELRDTGFFRNYVLCQHCYRALLAGERFAENQLRTQLARSSVYVIPVFHVPSIQPTAHTLERWAEYLQTRLAATRTLEEWQRFQKNLEDYEDYQEFENAKASFVLNLLFATKAQGAVKVDKLVQDVPPSRLDQLEVIRNQVWDTAKGYLGESREWDLSLGRIFYLFPIRKQGNQAQTRPFLEFLETLLTGRSVQVQFLIPEFLETACVHYFERYGAYVQTSPGQDRQAVDRALAVFLLQSQLLLHYLKALGQLEGIQGGELMDIESQALEEPLQSYLEELGLDRGRRGLFLLGYLIGRIGSTPEQRRSNKPILNKVHFQGMDPGKIMRLSNEVYEKLRQYKIAEYNEATYAAMKALLDREHKSLDSPQENTYWVLSGYAYATWQAIRAGKLKHEASEEQTPQEV</sequence>
<dbReference type="Pfam" id="PF09484">
    <property type="entry name" value="Cas_TM1802"/>
    <property type="match status" value="1"/>
</dbReference>
<gene>
    <name evidence="1" type="ORF">HGMM_F03A04C44</name>
</gene>
<organism evidence="1">
    <name type="scientific">uncultured prokaryote</name>
    <dbReference type="NCBI Taxonomy" id="198431"/>
    <lineage>
        <taxon>unclassified sequences</taxon>
        <taxon>environmental samples</taxon>
    </lineage>
</organism>
<proteinExistence type="predicted"/>
<evidence type="ECO:0000313" key="1">
    <source>
        <dbReference type="EMBL" id="BAL52721.1"/>
    </source>
</evidence>
<dbReference type="NCBIfam" id="TIGR02556">
    <property type="entry name" value="cas_TM1802"/>
    <property type="match status" value="1"/>
</dbReference>
<dbReference type="AlphaFoldDB" id="H5S985"/>